<dbReference type="VEuPathDB" id="FungiDB:PV08_11303"/>
<feature type="signal peptide" evidence="12">
    <location>
        <begin position="1"/>
        <end position="24"/>
    </location>
</feature>
<evidence type="ECO:0000256" key="6">
    <source>
        <dbReference type="ARBA" id="ARBA00022679"/>
    </source>
</evidence>
<dbReference type="OrthoDB" id="614844at2759"/>
<dbReference type="Gene3D" id="3.40.50.2000">
    <property type="entry name" value="Glycogen Phosphorylase B"/>
    <property type="match status" value="1"/>
</dbReference>
<dbReference type="Proteomes" id="UP000053328">
    <property type="component" value="Unassembled WGS sequence"/>
</dbReference>
<dbReference type="EC" id="2.4.1.142" evidence="3"/>
<protein>
    <recommendedName>
        <fullName evidence="4">Chitobiosyldiphosphodolichol beta-mannosyltransferase</fullName>
        <ecNumber evidence="3">2.4.1.142</ecNumber>
    </recommendedName>
</protein>
<dbReference type="AlphaFoldDB" id="A0A0D1Y613"/>
<evidence type="ECO:0000313" key="13">
    <source>
        <dbReference type="EMBL" id="KIW10341.1"/>
    </source>
</evidence>
<evidence type="ECO:0000256" key="4">
    <source>
        <dbReference type="ARBA" id="ARBA00015841"/>
    </source>
</evidence>
<keyword evidence="7" id="KW-0812">Transmembrane</keyword>
<accession>A0A0D1Y613</accession>
<keyword evidence="9" id="KW-1133">Transmembrane helix</keyword>
<evidence type="ECO:0000256" key="3">
    <source>
        <dbReference type="ARBA" id="ARBA00012611"/>
    </source>
</evidence>
<comment type="pathway">
    <text evidence="2">Protein modification; protein glycosylation.</text>
</comment>
<dbReference type="FunFam" id="3.40.50.2000:FF:000162">
    <property type="entry name" value="Beta-1,4-mannosyltransferase (Alg1), putative"/>
    <property type="match status" value="1"/>
</dbReference>
<dbReference type="GeneID" id="27338386"/>
<dbReference type="PANTHER" id="PTHR13036:SF0">
    <property type="entry name" value="CHITOBIOSYLDIPHOSPHODOLICHOL BETA-MANNOSYLTRANSFERASE"/>
    <property type="match status" value="1"/>
</dbReference>
<proteinExistence type="predicted"/>
<evidence type="ECO:0000256" key="5">
    <source>
        <dbReference type="ARBA" id="ARBA00022676"/>
    </source>
</evidence>
<dbReference type="HOGENOM" id="CLU_012079_1_0_1"/>
<evidence type="ECO:0000256" key="12">
    <source>
        <dbReference type="SAM" id="SignalP"/>
    </source>
</evidence>
<sequence>MILTLLVIISTLITVLLLLAPSQRDPADKQCTVQVVVLGDLGRSPRMQYHALSIAHHGGRVRLVGYRDTEPLPELVAHSNVTIVPLPSAPRLLQTNNKYLFLAFGPVKVLLQAWYLWRTLGYSMPPSKWMLVQNPPSIPTLLVVATVCLFRGTRLVVDWHNFGYSILALKLGSDHPMVKVSKIYEKFLGRAASANFTVTDAMAKVLRSDMAICTPVLTLHDRPADLYQPLTDSGRIGFLQRYPPLADHFNSIVDRKMRLVVSSTSWTADEDFGLLLDALCSYTASATSSHPQLPELAVVITGKGPLKQHYLDKIKTLDAGDALEMVNIYTDWLSFEDYALLLGSADLGVSLHTSSSGVDLPMKVVDMFGAALPVAGWSKYAAWPELVTENVNGRGFDSAEGLADILRELFDPESTQLTRLRDGARVESRRRWSSEWDPVAGKLFGLVQ</sequence>
<dbReference type="GO" id="GO:0004578">
    <property type="term" value="F:chitobiosyldiphosphodolichol beta-mannosyltransferase activity"/>
    <property type="evidence" value="ECO:0007669"/>
    <property type="project" value="UniProtKB-EC"/>
</dbReference>
<evidence type="ECO:0000256" key="8">
    <source>
        <dbReference type="ARBA" id="ARBA00022824"/>
    </source>
</evidence>
<evidence type="ECO:0000256" key="11">
    <source>
        <dbReference type="ARBA" id="ARBA00024899"/>
    </source>
</evidence>
<comment type="function">
    <text evidence="11">Participates in the formation of the lipid-linked precursor oligosaccharide for N-glycosylation. Involved in assembling the dolichol-pyrophosphate-GlcNAc(2)-Man(5) intermediate on the cytoplasmic surface of the ER.</text>
</comment>
<keyword evidence="10" id="KW-0472">Membrane</keyword>
<evidence type="ECO:0000256" key="9">
    <source>
        <dbReference type="ARBA" id="ARBA00022989"/>
    </source>
</evidence>
<comment type="subcellular location">
    <subcellularLocation>
        <location evidence="1">Endoplasmic reticulum membrane</location>
        <topology evidence="1">Single-pass membrane protein</topology>
    </subcellularLocation>
</comment>
<reference evidence="13 14" key="1">
    <citation type="submission" date="2015-01" db="EMBL/GenBank/DDBJ databases">
        <title>The Genome Sequence of Exophiala spinifera CBS89968.</title>
        <authorList>
            <consortium name="The Broad Institute Genomics Platform"/>
            <person name="Cuomo C."/>
            <person name="de Hoog S."/>
            <person name="Gorbushina A."/>
            <person name="Stielow B."/>
            <person name="Teixiera M."/>
            <person name="Abouelleil A."/>
            <person name="Chapman S.B."/>
            <person name="Priest M."/>
            <person name="Young S.K."/>
            <person name="Wortman J."/>
            <person name="Nusbaum C."/>
            <person name="Birren B."/>
        </authorList>
    </citation>
    <scope>NUCLEOTIDE SEQUENCE [LARGE SCALE GENOMIC DNA]</scope>
    <source>
        <strain evidence="13 14">CBS 89968</strain>
    </source>
</reference>
<name>A0A0D1Y613_9EURO</name>
<gene>
    <name evidence="13" type="ORF">PV08_11303</name>
</gene>
<keyword evidence="12" id="KW-0732">Signal</keyword>
<feature type="chain" id="PRO_5002236763" description="Chitobiosyldiphosphodolichol beta-mannosyltransferase" evidence="12">
    <location>
        <begin position="25"/>
        <end position="448"/>
    </location>
</feature>
<evidence type="ECO:0000313" key="14">
    <source>
        <dbReference type="Proteomes" id="UP000053328"/>
    </source>
</evidence>
<dbReference type="GO" id="GO:0005789">
    <property type="term" value="C:endoplasmic reticulum membrane"/>
    <property type="evidence" value="ECO:0007669"/>
    <property type="project" value="UniProtKB-SubCell"/>
</dbReference>
<keyword evidence="14" id="KW-1185">Reference proteome</keyword>
<dbReference type="STRING" id="91928.A0A0D1Y613"/>
<keyword evidence="8" id="KW-0256">Endoplasmic reticulum</keyword>
<keyword evidence="6" id="KW-0808">Transferase</keyword>
<dbReference type="PANTHER" id="PTHR13036">
    <property type="entry name" value="BETA1,4 MANNOSYLTRANSFERASE"/>
    <property type="match status" value="1"/>
</dbReference>
<dbReference type="SUPFAM" id="SSF53756">
    <property type="entry name" value="UDP-Glycosyltransferase/glycogen phosphorylase"/>
    <property type="match status" value="1"/>
</dbReference>
<dbReference type="EMBL" id="KN847500">
    <property type="protein sequence ID" value="KIW10341.1"/>
    <property type="molecule type" value="Genomic_DNA"/>
</dbReference>
<dbReference type="RefSeq" id="XP_016230557.1">
    <property type="nucleotide sequence ID" value="XM_016385613.1"/>
</dbReference>
<evidence type="ECO:0000256" key="2">
    <source>
        <dbReference type="ARBA" id="ARBA00004922"/>
    </source>
</evidence>
<keyword evidence="5" id="KW-0328">Glycosyltransferase</keyword>
<dbReference type="InterPro" id="IPR026051">
    <property type="entry name" value="ALG1-like"/>
</dbReference>
<evidence type="ECO:0000256" key="1">
    <source>
        <dbReference type="ARBA" id="ARBA00004389"/>
    </source>
</evidence>
<evidence type="ECO:0000256" key="7">
    <source>
        <dbReference type="ARBA" id="ARBA00022692"/>
    </source>
</evidence>
<evidence type="ECO:0000256" key="10">
    <source>
        <dbReference type="ARBA" id="ARBA00023136"/>
    </source>
</evidence>
<organism evidence="13 14">
    <name type="scientific">Exophiala spinifera</name>
    <dbReference type="NCBI Taxonomy" id="91928"/>
    <lineage>
        <taxon>Eukaryota</taxon>
        <taxon>Fungi</taxon>
        <taxon>Dikarya</taxon>
        <taxon>Ascomycota</taxon>
        <taxon>Pezizomycotina</taxon>
        <taxon>Eurotiomycetes</taxon>
        <taxon>Chaetothyriomycetidae</taxon>
        <taxon>Chaetothyriales</taxon>
        <taxon>Herpotrichiellaceae</taxon>
        <taxon>Exophiala</taxon>
    </lineage>
</organism>